<sequence>MARLKKDEDRKLDVSHSFVSRLRISSQTNKMCSKRHGACRVRSMTPGEDRRIVLLTKRNRHSTSERSKSVDTIGK</sequence>
<accession>A0A8T0G469</accession>
<reference evidence="1" key="2">
    <citation type="submission" date="2020-06" db="EMBL/GenBank/DDBJ databases">
        <authorList>
            <person name="Sheffer M."/>
        </authorList>
    </citation>
    <scope>NUCLEOTIDE SEQUENCE</scope>
</reference>
<reference evidence="1" key="1">
    <citation type="journal article" date="2020" name="bioRxiv">
        <title>Chromosome-level reference genome of the European wasp spider Argiope bruennichi: a resource for studies on range expansion and evolutionary adaptation.</title>
        <authorList>
            <person name="Sheffer M.M."/>
            <person name="Hoppe A."/>
            <person name="Krehenwinkel H."/>
            <person name="Uhl G."/>
            <person name="Kuss A.W."/>
            <person name="Jensen L."/>
            <person name="Jensen C."/>
            <person name="Gillespie R.G."/>
            <person name="Hoff K.J."/>
            <person name="Prost S."/>
        </authorList>
    </citation>
    <scope>NUCLEOTIDE SEQUENCE</scope>
</reference>
<dbReference type="Proteomes" id="UP000807504">
    <property type="component" value="Unassembled WGS sequence"/>
</dbReference>
<proteinExistence type="predicted"/>
<comment type="caution">
    <text evidence="1">The sequence shown here is derived from an EMBL/GenBank/DDBJ whole genome shotgun (WGS) entry which is preliminary data.</text>
</comment>
<name>A0A8T0G469_ARGBR</name>
<keyword evidence="2" id="KW-1185">Reference proteome</keyword>
<protein>
    <submittedName>
        <fullName evidence="1">Uncharacterized protein</fullName>
    </submittedName>
</protein>
<organism evidence="1 2">
    <name type="scientific">Argiope bruennichi</name>
    <name type="common">Wasp spider</name>
    <name type="synonym">Aranea bruennichi</name>
    <dbReference type="NCBI Taxonomy" id="94029"/>
    <lineage>
        <taxon>Eukaryota</taxon>
        <taxon>Metazoa</taxon>
        <taxon>Ecdysozoa</taxon>
        <taxon>Arthropoda</taxon>
        <taxon>Chelicerata</taxon>
        <taxon>Arachnida</taxon>
        <taxon>Araneae</taxon>
        <taxon>Araneomorphae</taxon>
        <taxon>Entelegynae</taxon>
        <taxon>Araneoidea</taxon>
        <taxon>Araneidae</taxon>
        <taxon>Argiope</taxon>
    </lineage>
</organism>
<dbReference type="AlphaFoldDB" id="A0A8T0G469"/>
<evidence type="ECO:0000313" key="1">
    <source>
        <dbReference type="EMBL" id="KAF8796659.1"/>
    </source>
</evidence>
<gene>
    <name evidence="1" type="ORF">HNY73_001008</name>
</gene>
<evidence type="ECO:0000313" key="2">
    <source>
        <dbReference type="Proteomes" id="UP000807504"/>
    </source>
</evidence>
<dbReference type="EMBL" id="JABXBU010000001">
    <property type="protein sequence ID" value="KAF8796659.1"/>
    <property type="molecule type" value="Genomic_DNA"/>
</dbReference>